<evidence type="ECO:0000313" key="2">
    <source>
        <dbReference type="EMBL" id="MEE3850916.1"/>
    </source>
</evidence>
<dbReference type="Proteomes" id="UP001347146">
    <property type="component" value="Unassembled WGS sequence"/>
</dbReference>
<dbReference type="InterPro" id="IPR011195">
    <property type="entry name" value="UCP010256"/>
</dbReference>
<gene>
    <name evidence="2" type="ORF">VZC37_11275</name>
</gene>
<reference evidence="2 3" key="1">
    <citation type="submission" date="2024-01" db="EMBL/GenBank/DDBJ databases">
        <title>Draft genome sequence of Gordonia sp. LSe1-13.</title>
        <authorList>
            <person name="Suphannarot A."/>
            <person name="Mingma R."/>
        </authorList>
    </citation>
    <scope>NUCLEOTIDE SEQUENCE [LARGE SCALE GENOMIC DNA]</scope>
    <source>
        <strain evidence="2 3">LSe1-13</strain>
    </source>
</reference>
<comment type="caution">
    <text evidence="2">The sequence shown here is derived from an EMBL/GenBank/DDBJ whole genome shotgun (WGS) entry which is preliminary data.</text>
</comment>
<dbReference type="PANTHER" id="PTHR39338:SF6">
    <property type="entry name" value="BLL5662 PROTEIN"/>
    <property type="match status" value="1"/>
</dbReference>
<proteinExistence type="predicted"/>
<dbReference type="InterPro" id="IPR036465">
    <property type="entry name" value="vWFA_dom_sf"/>
</dbReference>
<dbReference type="Pfam" id="PF05762">
    <property type="entry name" value="VWA_CoxE"/>
    <property type="match status" value="1"/>
</dbReference>
<dbReference type="EMBL" id="JAZDUF010000003">
    <property type="protein sequence ID" value="MEE3850916.1"/>
    <property type="molecule type" value="Genomic_DNA"/>
</dbReference>
<dbReference type="PANTHER" id="PTHR39338">
    <property type="entry name" value="BLL5662 PROTEIN-RELATED"/>
    <property type="match status" value="1"/>
</dbReference>
<dbReference type="InterPro" id="IPR008912">
    <property type="entry name" value="Uncharacterised_CoxE"/>
</dbReference>
<sequence>MTGAPVLARVDRAAFAAGFTDRLRTAGVPVGHSDAAVFCRALDELPRGRVSDRRTLYWCARITLVCRRSDLRTFDAVFAAVFDDAVFSLDPVAMRGSASAPRGGLEHAATGARGGAAADSEEAESEELPWATLPRMSADGDSVDDEAGAPVWIPRPSSIESISRLPFDRLDPDQLRQVEAWLDSAIAAWPRRRGRRERPLADGRRIDLRRTLARSRHTGWEVADVVYKGPTPRDRRVVMICDVSQSVQAYTRAYLHVMRALSRRGRGETFVFGTGLTRMTPILARSSVDDAIEEAGAKVVDRFGGTRIAASLDALVASRHAQTLRGSVCVIASDGWDSDDPARMDKAMSRIARRAFAVLWLNPRAGEEGYEPLVGGMAAALPYCDRMVPAATVHDLAGVVTAITELRRR</sequence>
<accession>A0ABU7MCT8</accession>
<evidence type="ECO:0000256" key="1">
    <source>
        <dbReference type="SAM" id="MobiDB-lite"/>
    </source>
</evidence>
<feature type="region of interest" description="Disordered" evidence="1">
    <location>
        <begin position="98"/>
        <end position="150"/>
    </location>
</feature>
<protein>
    <submittedName>
        <fullName evidence="2">VWA domain-containing protein</fullName>
    </submittedName>
</protein>
<dbReference type="RefSeq" id="WP_330432595.1">
    <property type="nucleotide sequence ID" value="NZ_JAZDUF010000003.1"/>
</dbReference>
<name>A0ABU7MCT8_9ACTN</name>
<feature type="compositionally biased region" description="Low complexity" evidence="1">
    <location>
        <begin position="108"/>
        <end position="118"/>
    </location>
</feature>
<dbReference type="PIRSF" id="PIRSF010256">
    <property type="entry name" value="CoxE_vWa"/>
    <property type="match status" value="1"/>
</dbReference>
<organism evidence="2 3">
    <name type="scientific">Gordonia sesuvii</name>
    <dbReference type="NCBI Taxonomy" id="3116777"/>
    <lineage>
        <taxon>Bacteria</taxon>
        <taxon>Bacillati</taxon>
        <taxon>Actinomycetota</taxon>
        <taxon>Actinomycetes</taxon>
        <taxon>Mycobacteriales</taxon>
        <taxon>Gordoniaceae</taxon>
        <taxon>Gordonia</taxon>
    </lineage>
</organism>
<keyword evidence="3" id="KW-1185">Reference proteome</keyword>
<dbReference type="SUPFAM" id="SSF53300">
    <property type="entry name" value="vWA-like"/>
    <property type="match status" value="1"/>
</dbReference>
<evidence type="ECO:0000313" key="3">
    <source>
        <dbReference type="Proteomes" id="UP001347146"/>
    </source>
</evidence>